<gene>
    <name evidence="2" type="ORF">TPAB3V08_LOCUS4774</name>
</gene>
<comment type="caution">
    <text evidence="2">The sequence shown here is derived from an EMBL/GenBank/DDBJ whole genome shotgun (WGS) entry which is preliminary data.</text>
</comment>
<dbReference type="Pfam" id="PF18262">
    <property type="entry name" value="PhetRS_B1"/>
    <property type="match status" value="1"/>
</dbReference>
<name>A0ABN7NSI1_TIMPD</name>
<dbReference type="Proteomes" id="UP001153148">
    <property type="component" value="Unassembled WGS sequence"/>
</dbReference>
<sequence length="161" mass="18250">MNGVYILFHSFRSLQTSPSTMDLQSAPLASMSFYAWSIHLVRGLPMGFLPFSLLSDEEFNDLCFEFGLELDEVIFDCERAVLVPLVLSLYTPKNPPQRFWETCQAGPTLGSFLSPYLYARHSENSTAESSYIQGTRKSRLKCLREVGRAEEPTSGHWNVKV</sequence>
<dbReference type="InterPro" id="IPR040659">
    <property type="entry name" value="PhetRS_B1"/>
</dbReference>
<proteinExistence type="predicted"/>
<reference evidence="2" key="1">
    <citation type="submission" date="2021-03" db="EMBL/GenBank/DDBJ databases">
        <authorList>
            <person name="Tran Van P."/>
        </authorList>
    </citation>
    <scope>NUCLEOTIDE SEQUENCE</scope>
</reference>
<organism evidence="2 3">
    <name type="scientific">Timema podura</name>
    <name type="common">Walking stick</name>
    <dbReference type="NCBI Taxonomy" id="61482"/>
    <lineage>
        <taxon>Eukaryota</taxon>
        <taxon>Metazoa</taxon>
        <taxon>Ecdysozoa</taxon>
        <taxon>Arthropoda</taxon>
        <taxon>Hexapoda</taxon>
        <taxon>Insecta</taxon>
        <taxon>Pterygota</taxon>
        <taxon>Neoptera</taxon>
        <taxon>Polyneoptera</taxon>
        <taxon>Phasmatodea</taxon>
        <taxon>Timematodea</taxon>
        <taxon>Timematoidea</taxon>
        <taxon>Timematidae</taxon>
        <taxon>Timema</taxon>
    </lineage>
</organism>
<feature type="domain" description="Phenylalanine--tRNA ligase beta subunit B1" evidence="1">
    <location>
        <begin position="54"/>
        <end position="78"/>
    </location>
</feature>
<protein>
    <recommendedName>
        <fullName evidence="1">Phenylalanine--tRNA ligase beta subunit B1 domain-containing protein</fullName>
    </recommendedName>
</protein>
<evidence type="ECO:0000313" key="2">
    <source>
        <dbReference type="EMBL" id="CAG2057797.1"/>
    </source>
</evidence>
<evidence type="ECO:0000259" key="1">
    <source>
        <dbReference type="Pfam" id="PF18262"/>
    </source>
</evidence>
<dbReference type="EMBL" id="CAJPIN010006059">
    <property type="protein sequence ID" value="CAG2057797.1"/>
    <property type="molecule type" value="Genomic_DNA"/>
</dbReference>
<evidence type="ECO:0000313" key="3">
    <source>
        <dbReference type="Proteomes" id="UP001153148"/>
    </source>
</evidence>
<accession>A0ABN7NSI1</accession>
<keyword evidence="3" id="KW-1185">Reference proteome</keyword>